<dbReference type="AlphaFoldDB" id="A0A4U3L429"/>
<keyword evidence="1" id="KW-0732">Signal</keyword>
<reference evidence="2 3" key="1">
    <citation type="submission" date="2019-05" db="EMBL/GenBank/DDBJ databases">
        <title>Panacibacter sp. strain 17mud1-8 Genome sequencing and assembly.</title>
        <authorList>
            <person name="Chhetri G."/>
        </authorList>
    </citation>
    <scope>NUCLEOTIDE SEQUENCE [LARGE SCALE GENOMIC DNA]</scope>
    <source>
        <strain evidence="2 3">17mud1-8</strain>
    </source>
</reference>
<organism evidence="2 3">
    <name type="scientific">Ilyomonas limi</name>
    <dbReference type="NCBI Taxonomy" id="2575867"/>
    <lineage>
        <taxon>Bacteria</taxon>
        <taxon>Pseudomonadati</taxon>
        <taxon>Bacteroidota</taxon>
        <taxon>Chitinophagia</taxon>
        <taxon>Chitinophagales</taxon>
        <taxon>Chitinophagaceae</taxon>
        <taxon>Ilyomonas</taxon>
    </lineage>
</organism>
<evidence type="ECO:0000313" key="3">
    <source>
        <dbReference type="Proteomes" id="UP000305848"/>
    </source>
</evidence>
<sequence>MKKLFTALMLLGIAAGSRAQEHNTDSMKMDHMNMHHMHDTMPMYDSMKSMHNMDMNSDMNMPGMTHSFSLSLPMNRNGSGTSWSPDNNPMYMLMAHTKKGMWMFHGSVFVRYNTQQLTKKTSRSDAQFDVPNWFMAMYNRKVGKNGLFNFSAMLSLDPLTVTERGYPLLFQSGESYKGEPLVDRQHPHDFFTGLTVSYTQRLSNKVDVFGYLGYPGEPAISAPTFMHRIIALNDPDAPLSHHWQDATHITFGVATLGVRVDKFKLEISDFNGSEPDENRYDFDKMKFNSYTWRLSYNPTEAWALQFSQAYIKSPEALHPEENIWRYTASAMYATPVAMNGSYFVSTLVWGMNDAGKNHREHSVLLEGVQQLPKQAVYGRYEFVQKSAEELVLEDAYDHKLFNIHKLTLGTNRRLFNVGPIEFLAGLQASVNVPPKSLQSLYGKAPMSGQIYLDIRPHLMKHTMHDMHSMKP</sequence>
<feature type="signal peptide" evidence="1">
    <location>
        <begin position="1"/>
        <end position="19"/>
    </location>
</feature>
<proteinExistence type="predicted"/>
<dbReference type="Proteomes" id="UP000305848">
    <property type="component" value="Unassembled WGS sequence"/>
</dbReference>
<comment type="caution">
    <text evidence="2">The sequence shown here is derived from an EMBL/GenBank/DDBJ whole genome shotgun (WGS) entry which is preliminary data.</text>
</comment>
<evidence type="ECO:0000256" key="1">
    <source>
        <dbReference type="SAM" id="SignalP"/>
    </source>
</evidence>
<keyword evidence="3" id="KW-1185">Reference proteome</keyword>
<accession>A0A4U3L429</accession>
<evidence type="ECO:0000313" key="2">
    <source>
        <dbReference type="EMBL" id="TKK69931.1"/>
    </source>
</evidence>
<dbReference type="OrthoDB" id="5490906at2"/>
<gene>
    <name evidence="2" type="ORF">FC093_07600</name>
</gene>
<name>A0A4U3L429_9BACT</name>
<dbReference type="EMBL" id="SZQL01000004">
    <property type="protein sequence ID" value="TKK69931.1"/>
    <property type="molecule type" value="Genomic_DNA"/>
</dbReference>
<protein>
    <submittedName>
        <fullName evidence="2">Uncharacterized protein</fullName>
    </submittedName>
</protein>
<feature type="chain" id="PRO_5020781620" evidence="1">
    <location>
        <begin position="20"/>
        <end position="471"/>
    </location>
</feature>
<dbReference type="RefSeq" id="WP_137261153.1">
    <property type="nucleotide sequence ID" value="NZ_SZQL01000004.1"/>
</dbReference>